<dbReference type="Proteomes" id="UP000192016">
    <property type="component" value="Chromosome"/>
</dbReference>
<organism evidence="3 4">
    <name type="scientific">Lactococcus lactis subsp. cremoris</name>
    <name type="common">Streptococcus cremoris</name>
    <dbReference type="NCBI Taxonomy" id="1359"/>
    <lineage>
        <taxon>Bacteria</taxon>
        <taxon>Bacillati</taxon>
        <taxon>Bacillota</taxon>
        <taxon>Bacilli</taxon>
        <taxon>Lactobacillales</taxon>
        <taxon>Streptococcaceae</taxon>
        <taxon>Lactococcus</taxon>
    </lineage>
</organism>
<dbReference type="EMBL" id="CP015907">
    <property type="protein sequence ID" value="WOW94543.1"/>
    <property type="molecule type" value="Genomic_DNA"/>
</dbReference>
<reference evidence="3 4" key="1">
    <citation type="journal article" date="2017" name="BMC Genomics">
        <title>Comparative and functional genomics of the Lactococcus lactis taxon; insights into evolution and niche adaptation.</title>
        <authorList>
            <person name="Kelleher P."/>
            <person name="Bottacini F."/>
            <person name="Mahony J."/>
            <person name="Kilcawley K.N."/>
            <person name="van Sinderen D."/>
        </authorList>
    </citation>
    <scope>NUCLEOTIDE SEQUENCE [LARGE SCALE GENOMIC DNA]</scope>
    <source>
        <strain evidence="3 4">UC109</strain>
    </source>
</reference>
<dbReference type="PANTHER" id="PTHR11851">
    <property type="entry name" value="METALLOPROTEASE"/>
    <property type="match status" value="1"/>
</dbReference>
<evidence type="ECO:0000313" key="4">
    <source>
        <dbReference type="Proteomes" id="UP000192016"/>
    </source>
</evidence>
<dbReference type="InterPro" id="IPR011249">
    <property type="entry name" value="Metalloenz_LuxS/M16"/>
</dbReference>
<gene>
    <name evidence="3" type="ORF">LLUC109_1960</name>
</gene>
<accession>A0AAJ6N3C9</accession>
<dbReference type="SUPFAM" id="SSF63411">
    <property type="entry name" value="LuxS/MPP-like metallohydrolase"/>
    <property type="match status" value="2"/>
</dbReference>
<dbReference type="PANTHER" id="PTHR11851:SF134">
    <property type="entry name" value="ZINC-DEPENDENT PROTEASE"/>
    <property type="match status" value="1"/>
</dbReference>
<dbReference type="Gene3D" id="3.30.830.10">
    <property type="entry name" value="Metalloenzyme, LuxS/M16 peptidase-like"/>
    <property type="match status" value="2"/>
</dbReference>
<dbReference type="Pfam" id="PF00675">
    <property type="entry name" value="Peptidase_M16"/>
    <property type="match status" value="1"/>
</dbReference>
<dbReference type="Pfam" id="PF05193">
    <property type="entry name" value="Peptidase_M16_C"/>
    <property type="match status" value="1"/>
</dbReference>
<name>A0AAJ6N3C9_LACLC</name>
<dbReference type="AlphaFoldDB" id="A0AAJ6N3C9"/>
<dbReference type="InterPro" id="IPR011765">
    <property type="entry name" value="Pept_M16_N"/>
</dbReference>
<feature type="domain" description="Peptidase M16 C-terminal" evidence="2">
    <location>
        <begin position="182"/>
        <end position="362"/>
    </location>
</feature>
<dbReference type="InterPro" id="IPR007863">
    <property type="entry name" value="Peptidase_M16_C"/>
</dbReference>
<evidence type="ECO:0000313" key="3">
    <source>
        <dbReference type="EMBL" id="WOW94543.1"/>
    </source>
</evidence>
<evidence type="ECO:0000259" key="2">
    <source>
        <dbReference type="Pfam" id="PF05193"/>
    </source>
</evidence>
<dbReference type="NCBIfam" id="NF047421">
    <property type="entry name" value="YfmH_fam"/>
    <property type="match status" value="1"/>
</dbReference>
<sequence length="433" mass="50050">MKSKFYEKTGERLYIDTLPNGLTIYYLPKADYNRTYGLFTTSFGSLDTSFVPLGEQDFQTFPEGIAHFLEHKLFEKEEGDVMYKFGALGAQTNAFTSFSRTSYLFSTRENSYESTELLLDFVQKPYFTKENVEKEQGIIQQEIQMYQDDSDWRLFAGLLGKMYPDSPLAADIAGTPATINAITADDLYKNYEVFYHPKNMNLFLTGPFDIEMMADFVRNNQAKKDFADLREIKRKEIIASEPITGGTLELEVAMPKFSLGLRGEDALAQDSKTLFKYKLANQLFLDLLFGRTSQRYEELYNAGLIDDSFGFSFDLDKRFHFAVLTADTENPKKLGQTLQEAIKSYKIDRDFSEEHLDLLKREMLGDYFSSLNSLEYIANQFSSEIYDDINFFDFPEILKELSLSEIEKFADQFISEMKKVEFTILPIIKLFCQ</sequence>
<evidence type="ECO:0000259" key="1">
    <source>
        <dbReference type="Pfam" id="PF00675"/>
    </source>
</evidence>
<dbReference type="InterPro" id="IPR050361">
    <property type="entry name" value="MPP/UQCRC_Complex"/>
</dbReference>
<dbReference type="RefSeq" id="WP_015082856.1">
    <property type="nucleotide sequence ID" value="NZ_CP015894.2"/>
</dbReference>
<proteinExistence type="predicted"/>
<protein>
    <submittedName>
        <fullName evidence="3">Pitrilysin family protein</fullName>
    </submittedName>
</protein>
<dbReference type="GO" id="GO:0046872">
    <property type="term" value="F:metal ion binding"/>
    <property type="evidence" value="ECO:0007669"/>
    <property type="project" value="InterPro"/>
</dbReference>
<feature type="domain" description="Peptidase M16 N-terminal" evidence="1">
    <location>
        <begin position="63"/>
        <end position="175"/>
    </location>
</feature>